<dbReference type="AlphaFoldDB" id="Q0UM56"/>
<protein>
    <submittedName>
        <fullName evidence="2">Uncharacterized protein</fullName>
    </submittedName>
</protein>
<dbReference type="KEGG" id="pno:SNOG_07158"/>
<gene>
    <name evidence="2" type="ORF">SNOG_07158</name>
</gene>
<dbReference type="EMBL" id="CH445334">
    <property type="protein sequence ID" value="EAT85809.1"/>
    <property type="molecule type" value="Genomic_DNA"/>
</dbReference>
<dbReference type="Proteomes" id="UP000001055">
    <property type="component" value="Unassembled WGS sequence"/>
</dbReference>
<organism evidence="2 3">
    <name type="scientific">Phaeosphaeria nodorum (strain SN15 / ATCC MYA-4574 / FGSC 10173)</name>
    <name type="common">Glume blotch fungus</name>
    <name type="synonym">Parastagonospora nodorum</name>
    <dbReference type="NCBI Taxonomy" id="321614"/>
    <lineage>
        <taxon>Eukaryota</taxon>
        <taxon>Fungi</taxon>
        <taxon>Dikarya</taxon>
        <taxon>Ascomycota</taxon>
        <taxon>Pezizomycotina</taxon>
        <taxon>Dothideomycetes</taxon>
        <taxon>Pleosporomycetidae</taxon>
        <taxon>Pleosporales</taxon>
        <taxon>Pleosporineae</taxon>
        <taxon>Phaeosphaeriaceae</taxon>
        <taxon>Parastagonospora</taxon>
    </lineage>
</organism>
<dbReference type="InParanoid" id="Q0UM56"/>
<evidence type="ECO:0000256" key="1">
    <source>
        <dbReference type="SAM" id="MobiDB-lite"/>
    </source>
</evidence>
<evidence type="ECO:0000313" key="2">
    <source>
        <dbReference type="EMBL" id="EAT85809.1"/>
    </source>
</evidence>
<proteinExistence type="predicted"/>
<dbReference type="HOGENOM" id="CLU_3051108_0_0_1"/>
<accession>Q0UM56</accession>
<dbReference type="RefSeq" id="XP_001797510.1">
    <property type="nucleotide sequence ID" value="XM_001797458.1"/>
</dbReference>
<reference evidence="3" key="1">
    <citation type="journal article" date="2007" name="Plant Cell">
        <title>Dothideomycete-plant interactions illuminated by genome sequencing and EST analysis of the wheat pathogen Stagonospora nodorum.</title>
        <authorList>
            <person name="Hane J.K."/>
            <person name="Lowe R.G."/>
            <person name="Solomon P.S."/>
            <person name="Tan K.C."/>
            <person name="Schoch C.L."/>
            <person name="Spatafora J.W."/>
            <person name="Crous P.W."/>
            <person name="Kodira C."/>
            <person name="Birren B.W."/>
            <person name="Galagan J.E."/>
            <person name="Torriani S.F."/>
            <person name="McDonald B.A."/>
            <person name="Oliver R.P."/>
        </authorList>
    </citation>
    <scope>NUCLEOTIDE SEQUENCE [LARGE SCALE GENOMIC DNA]</scope>
    <source>
        <strain evidence="3">SN15 / ATCC MYA-4574 / FGSC 10173</strain>
    </source>
</reference>
<name>Q0UM56_PHANO</name>
<evidence type="ECO:0000313" key="3">
    <source>
        <dbReference type="Proteomes" id="UP000001055"/>
    </source>
</evidence>
<feature type="region of interest" description="Disordered" evidence="1">
    <location>
        <begin position="35"/>
        <end position="54"/>
    </location>
</feature>
<sequence>MSVSWGTPLADGVVASPSLCRGQIDAFTHISRTQTLPVTSGPLPHSRHSHYDIH</sequence>
<dbReference type="GeneID" id="5974400"/>